<comment type="caution">
    <text evidence="1">The sequence shown here is derived from an EMBL/GenBank/DDBJ whole genome shotgun (WGS) entry which is preliminary data.</text>
</comment>
<proteinExistence type="predicted"/>
<name>A0A8J2P9H2_9HEXA</name>
<sequence>MGKFSQLLSKIQKCLQTFSGNSYWKSATMSSNSFKQHFDMISMHEPITHKARFWSSYVG</sequence>
<dbReference type="AlphaFoldDB" id="A0A8J2P9H2"/>
<accession>A0A8J2P9H2</accession>
<evidence type="ECO:0000313" key="2">
    <source>
        <dbReference type="Proteomes" id="UP000708208"/>
    </source>
</evidence>
<protein>
    <submittedName>
        <fullName evidence="1">Uncharacterized protein</fullName>
    </submittedName>
</protein>
<dbReference type="Proteomes" id="UP000708208">
    <property type="component" value="Unassembled WGS sequence"/>
</dbReference>
<evidence type="ECO:0000313" key="1">
    <source>
        <dbReference type="EMBL" id="CAG7819791.1"/>
    </source>
</evidence>
<feature type="non-terminal residue" evidence="1">
    <location>
        <position position="1"/>
    </location>
</feature>
<keyword evidence="2" id="KW-1185">Reference proteome</keyword>
<reference evidence="1" key="1">
    <citation type="submission" date="2021-06" db="EMBL/GenBank/DDBJ databases">
        <authorList>
            <person name="Hodson N. C."/>
            <person name="Mongue J. A."/>
            <person name="Jaron S. K."/>
        </authorList>
    </citation>
    <scope>NUCLEOTIDE SEQUENCE</scope>
</reference>
<gene>
    <name evidence="1" type="ORF">AFUS01_LOCUS30221</name>
</gene>
<dbReference type="EMBL" id="CAJVCH010460099">
    <property type="protein sequence ID" value="CAG7819791.1"/>
    <property type="molecule type" value="Genomic_DNA"/>
</dbReference>
<organism evidence="1 2">
    <name type="scientific">Allacma fusca</name>
    <dbReference type="NCBI Taxonomy" id="39272"/>
    <lineage>
        <taxon>Eukaryota</taxon>
        <taxon>Metazoa</taxon>
        <taxon>Ecdysozoa</taxon>
        <taxon>Arthropoda</taxon>
        <taxon>Hexapoda</taxon>
        <taxon>Collembola</taxon>
        <taxon>Symphypleona</taxon>
        <taxon>Sminthuridae</taxon>
        <taxon>Allacma</taxon>
    </lineage>
</organism>